<evidence type="ECO:0000256" key="1">
    <source>
        <dbReference type="ARBA" id="ARBA00004123"/>
    </source>
</evidence>
<evidence type="ECO:0000313" key="9">
    <source>
        <dbReference type="Proteomes" id="UP000887013"/>
    </source>
</evidence>
<dbReference type="Proteomes" id="UP000887013">
    <property type="component" value="Unassembled WGS sequence"/>
</dbReference>
<evidence type="ECO:0000313" key="8">
    <source>
        <dbReference type="EMBL" id="GFT91918.1"/>
    </source>
</evidence>
<dbReference type="Pfam" id="PF07808">
    <property type="entry name" value="RED_N"/>
    <property type="match status" value="1"/>
</dbReference>
<keyword evidence="4" id="KW-0539">Nucleus</keyword>
<evidence type="ECO:0000256" key="5">
    <source>
        <dbReference type="SAM" id="MobiDB-lite"/>
    </source>
</evidence>
<feature type="compositionally biased region" description="Basic and acidic residues" evidence="5">
    <location>
        <begin position="138"/>
        <end position="157"/>
    </location>
</feature>
<keyword evidence="9" id="KW-1185">Reference proteome</keyword>
<keyword evidence="3" id="KW-0677">Repeat</keyword>
<sequence length="157" mass="18174">MKKMPKPYWELIFENRYPEKSDFLPNRMTYIVDLEDEYADSDIPTTLLRSKADCPSFESQTTLTTNDIVIKNSTRNRSKDTLLLGVHKRDDRRLKAKLTSKLEGYAECYPGAPEQYSEYVSNNETLSKAVSRYGVKMADGRETGTEKRDGEKEKKKK</sequence>
<dbReference type="Pfam" id="PF07807">
    <property type="entry name" value="RED_C"/>
    <property type="match status" value="1"/>
</dbReference>
<comment type="subcellular location">
    <subcellularLocation>
        <location evidence="1">Nucleus</location>
    </subcellularLocation>
</comment>
<gene>
    <name evidence="8" type="primary">IK</name>
    <name evidence="8" type="ORF">NPIL_338191</name>
</gene>
<evidence type="ECO:0000259" key="6">
    <source>
        <dbReference type="Pfam" id="PF07807"/>
    </source>
</evidence>
<accession>A0A8X6U9F8</accession>
<feature type="region of interest" description="Disordered" evidence="5">
    <location>
        <begin position="136"/>
        <end position="157"/>
    </location>
</feature>
<reference evidence="8" key="1">
    <citation type="submission" date="2020-08" db="EMBL/GenBank/DDBJ databases">
        <title>Multicomponent nature underlies the extraordinary mechanical properties of spider dragline silk.</title>
        <authorList>
            <person name="Kono N."/>
            <person name="Nakamura H."/>
            <person name="Mori M."/>
            <person name="Yoshida Y."/>
            <person name="Ohtoshi R."/>
            <person name="Malay A.D."/>
            <person name="Moran D.A.P."/>
            <person name="Tomita M."/>
            <person name="Numata K."/>
            <person name="Arakawa K."/>
        </authorList>
    </citation>
    <scope>NUCLEOTIDE SEQUENCE</scope>
</reference>
<protein>
    <submittedName>
        <fullName evidence="8">Protein Red</fullName>
    </submittedName>
</protein>
<comment type="caution">
    <text evidence="8">The sequence shown here is derived from an EMBL/GenBank/DDBJ whole genome shotgun (WGS) entry which is preliminary data.</text>
</comment>
<evidence type="ECO:0000256" key="4">
    <source>
        <dbReference type="ARBA" id="ARBA00023242"/>
    </source>
</evidence>
<organism evidence="8 9">
    <name type="scientific">Nephila pilipes</name>
    <name type="common">Giant wood spider</name>
    <name type="synonym">Nephila maculata</name>
    <dbReference type="NCBI Taxonomy" id="299642"/>
    <lineage>
        <taxon>Eukaryota</taxon>
        <taxon>Metazoa</taxon>
        <taxon>Ecdysozoa</taxon>
        <taxon>Arthropoda</taxon>
        <taxon>Chelicerata</taxon>
        <taxon>Arachnida</taxon>
        <taxon>Araneae</taxon>
        <taxon>Araneomorphae</taxon>
        <taxon>Entelegynae</taxon>
        <taxon>Araneoidea</taxon>
        <taxon>Nephilidae</taxon>
        <taxon>Nephila</taxon>
    </lineage>
</organism>
<dbReference type="EMBL" id="BMAW01120975">
    <property type="protein sequence ID" value="GFT91918.1"/>
    <property type="molecule type" value="Genomic_DNA"/>
</dbReference>
<dbReference type="AlphaFoldDB" id="A0A8X6U9F8"/>
<name>A0A8X6U9F8_NEPPI</name>
<feature type="domain" description="RED-like N-terminal" evidence="7">
    <location>
        <begin position="10"/>
        <end position="74"/>
    </location>
</feature>
<dbReference type="PANTHER" id="PTHR12765">
    <property type="entry name" value="RED PROTEIN IK FACTOR CYTOKINE IK"/>
    <property type="match status" value="1"/>
</dbReference>
<comment type="similarity">
    <text evidence="2">Belongs to the RED family.</text>
</comment>
<evidence type="ECO:0000256" key="2">
    <source>
        <dbReference type="ARBA" id="ARBA00006660"/>
    </source>
</evidence>
<evidence type="ECO:0000256" key="3">
    <source>
        <dbReference type="ARBA" id="ARBA00022737"/>
    </source>
</evidence>
<feature type="domain" description="Protein RED C-terminal" evidence="6">
    <location>
        <begin position="114"/>
        <end position="155"/>
    </location>
</feature>
<evidence type="ECO:0000259" key="7">
    <source>
        <dbReference type="Pfam" id="PF07808"/>
    </source>
</evidence>
<dbReference type="GO" id="GO:0005634">
    <property type="term" value="C:nucleus"/>
    <property type="evidence" value="ECO:0007669"/>
    <property type="project" value="UniProtKB-SubCell"/>
</dbReference>
<dbReference type="InterPro" id="IPR039896">
    <property type="entry name" value="Red-like"/>
</dbReference>
<dbReference type="InterPro" id="IPR012916">
    <property type="entry name" value="RED_N"/>
</dbReference>
<proteinExistence type="inferred from homology"/>
<dbReference type="InterPro" id="IPR012492">
    <property type="entry name" value="RED_C"/>
</dbReference>